<dbReference type="SUPFAM" id="SSF50969">
    <property type="entry name" value="YVTN repeat-like/Quinoprotein amine dehydrogenase"/>
    <property type="match status" value="1"/>
</dbReference>
<accession>A0ABW6BKU0</accession>
<name>A0ABW6BKU0_9SPHI</name>
<comment type="caution">
    <text evidence="1">The sequence shown here is derived from an EMBL/GenBank/DDBJ whole genome shotgun (WGS) entry which is preliminary data.</text>
</comment>
<dbReference type="RefSeq" id="WP_320186436.1">
    <property type="nucleotide sequence ID" value="NZ_CP138332.1"/>
</dbReference>
<dbReference type="Proteomes" id="UP001597525">
    <property type="component" value="Unassembled WGS sequence"/>
</dbReference>
<gene>
    <name evidence="1" type="ORF">ACFS7Y_17645</name>
</gene>
<sequence>MKSFEKTKYLQLIAAVLTVLIVFMACGNEEKDRNKENDRSPALTQGIKFQGIKSRYVPGEELVLLLDSLSGTVDSIAYFLGDNKLSVVKANTAVKHTLTNERFGKQVVRAILYNGADREEQSLAFDFLPALKPALWRYRIVKKYPHDKSAYTQGLEFYRGNLMESTGNGMGRSGKQGKSSIRLVNPNTGLPIIKVELPDAIFGEGATVLQGKIYQLTYTNNLAYVYDAQSLKKIDSLPYFQAMEGWGLTNDGKTLYMSDGSETIYQVDPKDFTKKGYINVATNERTIPKANEMEWVDGKIYANFFEEDVIAVIDPKTGTVEALIDLSALSEQVGQHIDLDVLNGIAYNKESGTFFVTGKNWDTMFEIAILKD</sequence>
<protein>
    <submittedName>
        <fullName evidence="1">Glutaminyl-peptide cyclotransferase</fullName>
    </submittedName>
</protein>
<dbReference type="Gene3D" id="2.130.10.10">
    <property type="entry name" value="YVTN repeat-like/Quinoprotein amine dehydrogenase"/>
    <property type="match status" value="1"/>
</dbReference>
<dbReference type="EMBL" id="JBHUPB010000012">
    <property type="protein sequence ID" value="MFD2969223.1"/>
    <property type="molecule type" value="Genomic_DNA"/>
</dbReference>
<proteinExistence type="predicted"/>
<keyword evidence="2" id="KW-1185">Reference proteome</keyword>
<dbReference type="Pfam" id="PF05096">
    <property type="entry name" value="Glu_cyclase_2"/>
    <property type="match status" value="1"/>
</dbReference>
<dbReference type="PANTHER" id="PTHR31270">
    <property type="entry name" value="GLUTAMINYL-PEPTIDE CYCLOTRANSFERASE"/>
    <property type="match status" value="1"/>
</dbReference>
<evidence type="ECO:0000313" key="2">
    <source>
        <dbReference type="Proteomes" id="UP001597525"/>
    </source>
</evidence>
<organism evidence="1 2">
    <name type="scientific">Sphingobacterium bambusae</name>
    <dbReference type="NCBI Taxonomy" id="662858"/>
    <lineage>
        <taxon>Bacteria</taxon>
        <taxon>Pseudomonadati</taxon>
        <taxon>Bacteroidota</taxon>
        <taxon>Sphingobacteriia</taxon>
        <taxon>Sphingobacteriales</taxon>
        <taxon>Sphingobacteriaceae</taxon>
        <taxon>Sphingobacterium</taxon>
    </lineage>
</organism>
<dbReference type="InterPro" id="IPR011044">
    <property type="entry name" value="Quino_amine_DH_bsu"/>
</dbReference>
<dbReference type="InterPro" id="IPR007788">
    <property type="entry name" value="QCT"/>
</dbReference>
<evidence type="ECO:0000313" key="1">
    <source>
        <dbReference type="EMBL" id="MFD2969223.1"/>
    </source>
</evidence>
<dbReference type="InterPro" id="IPR015943">
    <property type="entry name" value="WD40/YVTN_repeat-like_dom_sf"/>
</dbReference>
<dbReference type="PANTHER" id="PTHR31270:SF1">
    <property type="entry name" value="GLUTAMINYL-PEPTIDE CYCLOTRANSFERASE"/>
    <property type="match status" value="1"/>
</dbReference>
<dbReference type="PROSITE" id="PS51257">
    <property type="entry name" value="PROKAR_LIPOPROTEIN"/>
    <property type="match status" value="1"/>
</dbReference>
<reference evidence="2" key="1">
    <citation type="journal article" date="2019" name="Int. J. Syst. Evol. Microbiol.">
        <title>The Global Catalogue of Microorganisms (GCM) 10K type strain sequencing project: providing services to taxonomists for standard genome sequencing and annotation.</title>
        <authorList>
            <consortium name="The Broad Institute Genomics Platform"/>
            <consortium name="The Broad Institute Genome Sequencing Center for Infectious Disease"/>
            <person name="Wu L."/>
            <person name="Ma J."/>
        </authorList>
    </citation>
    <scope>NUCLEOTIDE SEQUENCE [LARGE SCALE GENOMIC DNA]</scope>
    <source>
        <strain evidence="2">KCTC 22814</strain>
    </source>
</reference>